<dbReference type="RefSeq" id="XP_031567135.1">
    <property type="nucleotide sequence ID" value="XM_031711275.1"/>
</dbReference>
<dbReference type="Proteomes" id="UP000515163">
    <property type="component" value="Unplaced"/>
</dbReference>
<dbReference type="InParanoid" id="A0A6P8IK97"/>
<sequence>MSHSSNLFVFSFTLLDMEGHNILSSADNHTVAMIMGSEDHGNMKESLANVNEDVNSLIDIGKIQVQDKEFKLEFFLGGDYKFLLNAMRMKAATSDISCIWCNLHKQDRCCKKE</sequence>
<dbReference type="PANTHER" id="PTHR31424:SF3">
    <property type="entry name" value="RING-TYPE DOMAIN-CONTAINING PROTEIN"/>
    <property type="match status" value="1"/>
</dbReference>
<name>A0A6P8IK97_ACTTE</name>
<dbReference type="OrthoDB" id="5982080at2759"/>
<organism evidence="1 2">
    <name type="scientific">Actinia tenebrosa</name>
    <name type="common">Australian red waratah sea anemone</name>
    <dbReference type="NCBI Taxonomy" id="6105"/>
    <lineage>
        <taxon>Eukaryota</taxon>
        <taxon>Metazoa</taxon>
        <taxon>Cnidaria</taxon>
        <taxon>Anthozoa</taxon>
        <taxon>Hexacorallia</taxon>
        <taxon>Actiniaria</taxon>
        <taxon>Actiniidae</taxon>
        <taxon>Actinia</taxon>
    </lineage>
</organism>
<reference evidence="2" key="1">
    <citation type="submission" date="2025-08" db="UniProtKB">
        <authorList>
            <consortium name="RefSeq"/>
        </authorList>
    </citation>
    <scope>IDENTIFICATION</scope>
    <source>
        <tissue evidence="2">Tentacle</tissue>
    </source>
</reference>
<protein>
    <submittedName>
        <fullName evidence="2">Uncharacterized protein LOC116302079</fullName>
    </submittedName>
</protein>
<dbReference type="AlphaFoldDB" id="A0A6P8IK97"/>
<accession>A0A6P8IK97</accession>
<dbReference type="KEGG" id="aten:116302079"/>
<keyword evidence="1" id="KW-1185">Reference proteome</keyword>
<dbReference type="GeneID" id="116302079"/>
<gene>
    <name evidence="2" type="primary">LOC116302079</name>
</gene>
<proteinExistence type="predicted"/>
<evidence type="ECO:0000313" key="1">
    <source>
        <dbReference type="Proteomes" id="UP000515163"/>
    </source>
</evidence>
<dbReference type="PANTHER" id="PTHR31424">
    <property type="entry name" value="PROTEIN CBG23806"/>
    <property type="match status" value="1"/>
</dbReference>
<evidence type="ECO:0000313" key="2">
    <source>
        <dbReference type="RefSeq" id="XP_031567135.1"/>
    </source>
</evidence>